<reference evidence="1" key="1">
    <citation type="submission" date="2021-06" db="EMBL/GenBank/DDBJ databases">
        <authorList>
            <person name="Kallberg Y."/>
            <person name="Tangrot J."/>
            <person name="Rosling A."/>
        </authorList>
    </citation>
    <scope>NUCLEOTIDE SEQUENCE</scope>
    <source>
        <strain evidence="1">IL203A</strain>
    </source>
</reference>
<organism evidence="1 2">
    <name type="scientific">Dentiscutata heterogama</name>
    <dbReference type="NCBI Taxonomy" id="1316150"/>
    <lineage>
        <taxon>Eukaryota</taxon>
        <taxon>Fungi</taxon>
        <taxon>Fungi incertae sedis</taxon>
        <taxon>Mucoromycota</taxon>
        <taxon>Glomeromycotina</taxon>
        <taxon>Glomeromycetes</taxon>
        <taxon>Diversisporales</taxon>
        <taxon>Gigasporaceae</taxon>
        <taxon>Dentiscutata</taxon>
    </lineage>
</organism>
<proteinExistence type="predicted"/>
<comment type="caution">
    <text evidence="1">The sequence shown here is derived from an EMBL/GenBank/DDBJ whole genome shotgun (WGS) entry which is preliminary data.</text>
</comment>
<keyword evidence="2" id="KW-1185">Reference proteome</keyword>
<evidence type="ECO:0000313" key="2">
    <source>
        <dbReference type="Proteomes" id="UP000789702"/>
    </source>
</evidence>
<dbReference type="Proteomes" id="UP000789702">
    <property type="component" value="Unassembled WGS sequence"/>
</dbReference>
<accession>A0ACA9QZM5</accession>
<dbReference type="EMBL" id="CAJVPU010056878">
    <property type="protein sequence ID" value="CAG8771125.1"/>
    <property type="molecule type" value="Genomic_DNA"/>
</dbReference>
<gene>
    <name evidence="1" type="ORF">DHETER_LOCUS15838</name>
</gene>
<protein>
    <submittedName>
        <fullName evidence="1">9294_t:CDS:1</fullName>
    </submittedName>
</protein>
<name>A0ACA9QZM5_9GLOM</name>
<evidence type="ECO:0000313" key="1">
    <source>
        <dbReference type="EMBL" id="CAG8771125.1"/>
    </source>
</evidence>
<feature type="non-terminal residue" evidence="1">
    <location>
        <position position="1"/>
    </location>
</feature>
<sequence>ENSENKDRSYNSSRFRLQLKEKTPLRDVSNKAMGTMLKERV</sequence>